<dbReference type="PIRSF" id="PIRSF039099">
    <property type="entry name" value="APP-BP1"/>
    <property type="match status" value="1"/>
</dbReference>
<dbReference type="InterPro" id="IPR045886">
    <property type="entry name" value="ThiF/MoeB/HesA"/>
</dbReference>
<gene>
    <name evidence="7" type="ORF">EVEC_LOCUS9366</name>
</gene>
<evidence type="ECO:0000256" key="4">
    <source>
        <dbReference type="ARBA" id="ARBA00022786"/>
    </source>
</evidence>
<dbReference type="Gene3D" id="3.40.50.720">
    <property type="entry name" value="NAD(P)-binding Rossmann-like Domain"/>
    <property type="match status" value="2"/>
</dbReference>
<evidence type="ECO:0000256" key="1">
    <source>
        <dbReference type="ARBA" id="ARBA00005032"/>
    </source>
</evidence>
<proteinExistence type="inferred from homology"/>
<dbReference type="InterPro" id="IPR030667">
    <property type="entry name" value="APP-BP1"/>
</dbReference>
<sequence>MSENDVRYDRQLRLWGDEGQSCIEHASICILGSSALATEIAKNLVLAGIRYIYIVDDATITEPDLGNNFFMEQCDLGHNRAKVTLRRLKELNPMVKGDFDARSSEDFITNDISSLTKFGVIIGANLVEKTALEVSKYLFERNIPFVNAKILGFVGYIRICIKEHTVINSHEENEPLDLRLDRPFQALSAMIGAVDLDSMTYETHAHTPYLLLYFKALEIWKKLYGGQDELAFPDSYEKRKEFTKIFSDLRVPHPANGSMDEENFIEGKAAIVRCLRRTTIPKEVQEILKNEKAEKPDLNVFWILVAALKRFVMKNNALPISGRIPDMISDSVRYTSLAKIYREKALKDANEVYNSVLSIITERKLPKDFIQLDECKSFCKNAVFLRVQHGTSIEQELNSHLGDIFAAIREAEIKPNPVTSRLVIPPSVWYLLMRAVDRFYIEKWRYPGCNGVPCTIDSHDLKLRVASLIQDSEVLDASDLLSKIPKEAIDEICRYGNSELHVIASLIGGIAAQEVIKLATHQYIPLENCFVFDGHTQQSATFRL</sequence>
<dbReference type="OrthoDB" id="1708823at2759"/>
<dbReference type="WBParaSite" id="EVEC_0000999801-mRNA-1">
    <property type="protein sequence ID" value="EVEC_0000999801-mRNA-1"/>
    <property type="gene ID" value="EVEC_0000999801"/>
</dbReference>
<comment type="similarity">
    <text evidence="2 5">Belongs to the ubiquitin-activating E1 family. ULA1 subfamily.</text>
</comment>
<dbReference type="GO" id="GO:0005737">
    <property type="term" value="C:cytoplasm"/>
    <property type="evidence" value="ECO:0007669"/>
    <property type="project" value="TreeGrafter"/>
</dbReference>
<dbReference type="Pfam" id="PF00899">
    <property type="entry name" value="ThiF"/>
    <property type="match status" value="1"/>
</dbReference>
<dbReference type="PANTHER" id="PTHR10953:SF29">
    <property type="entry name" value="NEDD8-ACTIVATING ENZYME E1 REGULATORY SUBUNIT"/>
    <property type="match status" value="1"/>
</dbReference>
<dbReference type="InterPro" id="IPR035985">
    <property type="entry name" value="Ubiquitin-activating_enz"/>
</dbReference>
<dbReference type="InterPro" id="IPR000594">
    <property type="entry name" value="ThiF_NAD_FAD-bd"/>
</dbReference>
<keyword evidence="8" id="KW-1185">Reference proteome</keyword>
<reference evidence="9" key="1">
    <citation type="submission" date="2017-02" db="UniProtKB">
        <authorList>
            <consortium name="WormBaseParasite"/>
        </authorList>
    </citation>
    <scope>IDENTIFICATION</scope>
</reference>
<organism evidence="9">
    <name type="scientific">Enterobius vermicularis</name>
    <name type="common">Human pinworm</name>
    <dbReference type="NCBI Taxonomy" id="51028"/>
    <lineage>
        <taxon>Eukaryota</taxon>
        <taxon>Metazoa</taxon>
        <taxon>Ecdysozoa</taxon>
        <taxon>Nematoda</taxon>
        <taxon>Chromadorea</taxon>
        <taxon>Rhabditida</taxon>
        <taxon>Spirurina</taxon>
        <taxon>Oxyuridomorpha</taxon>
        <taxon>Oxyuroidea</taxon>
        <taxon>Oxyuridae</taxon>
        <taxon>Enterobius</taxon>
    </lineage>
</organism>
<dbReference type="AlphaFoldDB" id="A0A0N4VGR6"/>
<evidence type="ECO:0000256" key="2">
    <source>
        <dbReference type="ARBA" id="ARBA00006868"/>
    </source>
</evidence>
<dbReference type="Proteomes" id="UP000274131">
    <property type="component" value="Unassembled WGS sequence"/>
</dbReference>
<dbReference type="STRING" id="51028.A0A0N4VGR6"/>
<name>A0A0N4VGR6_ENTVE</name>
<evidence type="ECO:0000256" key="3">
    <source>
        <dbReference type="ARBA" id="ARBA00015407"/>
    </source>
</evidence>
<dbReference type="GO" id="GO:0045116">
    <property type="term" value="P:protein neddylation"/>
    <property type="evidence" value="ECO:0007669"/>
    <property type="project" value="UniProtKB-UniRule"/>
</dbReference>
<dbReference type="GO" id="GO:0019781">
    <property type="term" value="F:NEDD8 activating enzyme activity"/>
    <property type="evidence" value="ECO:0007669"/>
    <property type="project" value="UniProtKB-UniRule"/>
</dbReference>
<reference evidence="7 8" key="2">
    <citation type="submission" date="2018-10" db="EMBL/GenBank/DDBJ databases">
        <authorList>
            <consortium name="Pathogen Informatics"/>
        </authorList>
    </citation>
    <scope>NUCLEOTIDE SEQUENCE [LARGE SCALE GENOMIC DNA]</scope>
</reference>
<feature type="domain" description="THIF-type NAD/FAD binding fold" evidence="6">
    <location>
        <begin position="8"/>
        <end position="542"/>
    </location>
</feature>
<evidence type="ECO:0000313" key="8">
    <source>
        <dbReference type="Proteomes" id="UP000274131"/>
    </source>
</evidence>
<evidence type="ECO:0000259" key="6">
    <source>
        <dbReference type="Pfam" id="PF00899"/>
    </source>
</evidence>
<comment type="pathway">
    <text evidence="1 5">Protein modification; protein neddylation.</text>
</comment>
<protein>
    <recommendedName>
        <fullName evidence="3 5">NEDD8-activating enzyme E1 regulatory subunit</fullName>
    </recommendedName>
</protein>
<dbReference type="PANTHER" id="PTHR10953">
    <property type="entry name" value="UBIQUITIN-ACTIVATING ENZYME E1"/>
    <property type="match status" value="1"/>
</dbReference>
<dbReference type="SUPFAM" id="SSF69572">
    <property type="entry name" value="Activating enzymes of the ubiquitin-like proteins"/>
    <property type="match status" value="1"/>
</dbReference>
<dbReference type="EMBL" id="UXUI01009993">
    <property type="protein sequence ID" value="VDD94615.1"/>
    <property type="molecule type" value="Genomic_DNA"/>
</dbReference>
<evidence type="ECO:0000313" key="9">
    <source>
        <dbReference type="WBParaSite" id="EVEC_0000999801-mRNA-1"/>
    </source>
</evidence>
<evidence type="ECO:0000256" key="5">
    <source>
        <dbReference type="PIRNR" id="PIRNR039099"/>
    </source>
</evidence>
<accession>A0A0N4VGR6</accession>
<dbReference type="UniPathway" id="UPA00885"/>
<evidence type="ECO:0000313" key="7">
    <source>
        <dbReference type="EMBL" id="VDD94615.1"/>
    </source>
</evidence>
<keyword evidence="4 5" id="KW-0833">Ubl conjugation pathway</keyword>